<evidence type="ECO:0000256" key="5">
    <source>
        <dbReference type="ARBA" id="ARBA00022970"/>
    </source>
</evidence>
<dbReference type="RefSeq" id="WP_073297421.1">
    <property type="nucleotide sequence ID" value="NZ_FQUF01000013.1"/>
</dbReference>
<evidence type="ECO:0000313" key="11">
    <source>
        <dbReference type="Proteomes" id="UP000184128"/>
    </source>
</evidence>
<keyword evidence="7 8" id="KW-0472">Membrane</keyword>
<dbReference type="PANTHER" id="PTHR30614">
    <property type="entry name" value="MEMBRANE COMPONENT OF AMINO ACID ABC TRANSPORTER"/>
    <property type="match status" value="1"/>
</dbReference>
<feature type="domain" description="ABC transmembrane type-1" evidence="9">
    <location>
        <begin position="20"/>
        <end position="205"/>
    </location>
</feature>
<comment type="similarity">
    <text evidence="8">Belongs to the binding-protein-dependent transport system permease family.</text>
</comment>
<protein>
    <submittedName>
        <fullName evidence="10">Cystine transport system permease protein</fullName>
    </submittedName>
</protein>
<keyword evidence="2 8" id="KW-0813">Transport</keyword>
<dbReference type="NCBIfam" id="TIGR01726">
    <property type="entry name" value="HEQRo_perm_3TM"/>
    <property type="match status" value="1"/>
</dbReference>
<dbReference type="EMBL" id="FQUF01000013">
    <property type="protein sequence ID" value="SHE74315.1"/>
    <property type="molecule type" value="Genomic_DNA"/>
</dbReference>
<reference evidence="10 11" key="1">
    <citation type="submission" date="2016-11" db="EMBL/GenBank/DDBJ databases">
        <authorList>
            <person name="Jaros S."/>
            <person name="Januszkiewicz K."/>
            <person name="Wedrychowicz H."/>
        </authorList>
    </citation>
    <scope>NUCLEOTIDE SEQUENCE [LARGE SCALE GENOMIC DNA]</scope>
    <source>
        <strain evidence="10 11">DSM 15692</strain>
    </source>
</reference>
<gene>
    <name evidence="10" type="ORF">SAMN02745249_01056</name>
</gene>
<evidence type="ECO:0000256" key="1">
    <source>
        <dbReference type="ARBA" id="ARBA00004651"/>
    </source>
</evidence>
<keyword evidence="3" id="KW-1003">Cell membrane</keyword>
<keyword evidence="5" id="KW-0029">Amino-acid transport</keyword>
<evidence type="ECO:0000256" key="7">
    <source>
        <dbReference type="ARBA" id="ARBA00023136"/>
    </source>
</evidence>
<dbReference type="InterPro" id="IPR043429">
    <property type="entry name" value="ArtM/GltK/GlnP/TcyL/YhdX-like"/>
</dbReference>
<dbReference type="SUPFAM" id="SSF161098">
    <property type="entry name" value="MetI-like"/>
    <property type="match status" value="1"/>
</dbReference>
<accession>A0A1M4VZI9</accession>
<dbReference type="AlphaFoldDB" id="A0A1M4VZI9"/>
<dbReference type="PANTHER" id="PTHR30614:SF0">
    <property type="entry name" value="L-CYSTINE TRANSPORT SYSTEM PERMEASE PROTEIN TCYL"/>
    <property type="match status" value="1"/>
</dbReference>
<dbReference type="Gene3D" id="1.10.3720.10">
    <property type="entry name" value="MetI-like"/>
    <property type="match status" value="1"/>
</dbReference>
<dbReference type="InterPro" id="IPR035906">
    <property type="entry name" value="MetI-like_sf"/>
</dbReference>
<dbReference type="CDD" id="cd06261">
    <property type="entry name" value="TM_PBP2"/>
    <property type="match status" value="1"/>
</dbReference>
<name>A0A1M4VZI9_9LACT</name>
<organism evidence="10 11">
    <name type="scientific">Atopostipes suicloacalis DSM 15692</name>
    <dbReference type="NCBI Taxonomy" id="1121025"/>
    <lineage>
        <taxon>Bacteria</taxon>
        <taxon>Bacillati</taxon>
        <taxon>Bacillota</taxon>
        <taxon>Bacilli</taxon>
        <taxon>Lactobacillales</taxon>
        <taxon>Carnobacteriaceae</taxon>
        <taxon>Atopostipes</taxon>
    </lineage>
</organism>
<feature type="transmembrane region" description="Helical" evidence="8">
    <location>
        <begin position="59"/>
        <end position="80"/>
    </location>
</feature>
<dbReference type="PROSITE" id="PS50928">
    <property type="entry name" value="ABC_TM1"/>
    <property type="match status" value="1"/>
</dbReference>
<keyword evidence="4 8" id="KW-0812">Transmembrane</keyword>
<dbReference type="Pfam" id="PF00528">
    <property type="entry name" value="BPD_transp_1"/>
    <property type="match status" value="1"/>
</dbReference>
<dbReference type="InterPro" id="IPR000515">
    <property type="entry name" value="MetI-like"/>
</dbReference>
<evidence type="ECO:0000256" key="4">
    <source>
        <dbReference type="ARBA" id="ARBA00022692"/>
    </source>
</evidence>
<feature type="transmembrane region" description="Helical" evidence="8">
    <location>
        <begin position="182"/>
        <end position="207"/>
    </location>
</feature>
<dbReference type="InterPro" id="IPR010065">
    <property type="entry name" value="AA_ABC_transptr_permease_3TM"/>
</dbReference>
<dbReference type="Proteomes" id="UP000184128">
    <property type="component" value="Unassembled WGS sequence"/>
</dbReference>
<evidence type="ECO:0000256" key="8">
    <source>
        <dbReference type="RuleBase" id="RU363032"/>
    </source>
</evidence>
<feature type="transmembrane region" description="Helical" evidence="8">
    <location>
        <begin position="20"/>
        <end position="47"/>
    </location>
</feature>
<evidence type="ECO:0000256" key="3">
    <source>
        <dbReference type="ARBA" id="ARBA00022475"/>
    </source>
</evidence>
<evidence type="ECO:0000313" key="10">
    <source>
        <dbReference type="EMBL" id="SHE74315.1"/>
    </source>
</evidence>
<proteinExistence type="inferred from homology"/>
<keyword evidence="6 8" id="KW-1133">Transmembrane helix</keyword>
<feature type="transmembrane region" description="Helical" evidence="8">
    <location>
        <begin position="86"/>
        <end position="104"/>
    </location>
</feature>
<comment type="subcellular location">
    <subcellularLocation>
        <location evidence="1 8">Cell membrane</location>
        <topology evidence="1 8">Multi-pass membrane protein</topology>
    </subcellularLocation>
</comment>
<evidence type="ECO:0000256" key="6">
    <source>
        <dbReference type="ARBA" id="ARBA00022989"/>
    </source>
</evidence>
<keyword evidence="11" id="KW-1185">Reference proteome</keyword>
<dbReference type="GO" id="GO:0022857">
    <property type="term" value="F:transmembrane transporter activity"/>
    <property type="evidence" value="ECO:0007669"/>
    <property type="project" value="InterPro"/>
</dbReference>
<dbReference type="STRING" id="1121025.SAMN02745249_01056"/>
<dbReference type="GO" id="GO:0043190">
    <property type="term" value="C:ATP-binding cassette (ABC) transporter complex"/>
    <property type="evidence" value="ECO:0007669"/>
    <property type="project" value="InterPro"/>
</dbReference>
<evidence type="ECO:0000256" key="2">
    <source>
        <dbReference type="ARBA" id="ARBA00022448"/>
    </source>
</evidence>
<dbReference type="GO" id="GO:0006865">
    <property type="term" value="P:amino acid transport"/>
    <property type="evidence" value="ECO:0007669"/>
    <property type="project" value="UniProtKB-KW"/>
</dbReference>
<dbReference type="OrthoDB" id="9805999at2"/>
<sequence length="229" mass="26169">MERNLMILRQAIVPIFRGMVTVTIPISILSSLAGLMFGIVLIIMRYSKFGLFRFISKNVVWLIRGTPMLVLLYFLFFGLAEYNILLSSWTTALIAFTFFGAAFMSETIRGAIQAVDQGQWEAGLSSGLPKFTVFRWIILPQAIPPIISPLIGHFISTIKMTSLVSNIGLSDMLLEGKQFIDFYYAPFLIYGLLAFFYLILFAILTFIQKRVHLYFNKEREDLLAKFLME</sequence>
<evidence type="ECO:0000259" key="9">
    <source>
        <dbReference type="PROSITE" id="PS50928"/>
    </source>
</evidence>